<organism evidence="1 2">
    <name type="scientific">Eumeta variegata</name>
    <name type="common">Bagworm moth</name>
    <name type="synonym">Eumeta japonica</name>
    <dbReference type="NCBI Taxonomy" id="151549"/>
    <lineage>
        <taxon>Eukaryota</taxon>
        <taxon>Metazoa</taxon>
        <taxon>Ecdysozoa</taxon>
        <taxon>Arthropoda</taxon>
        <taxon>Hexapoda</taxon>
        <taxon>Insecta</taxon>
        <taxon>Pterygota</taxon>
        <taxon>Neoptera</taxon>
        <taxon>Endopterygota</taxon>
        <taxon>Lepidoptera</taxon>
        <taxon>Glossata</taxon>
        <taxon>Ditrysia</taxon>
        <taxon>Tineoidea</taxon>
        <taxon>Psychidae</taxon>
        <taxon>Oiketicinae</taxon>
        <taxon>Eumeta</taxon>
    </lineage>
</organism>
<gene>
    <name evidence="1" type="ORF">EVAR_77548_1</name>
</gene>
<evidence type="ECO:0000313" key="2">
    <source>
        <dbReference type="Proteomes" id="UP000299102"/>
    </source>
</evidence>
<dbReference type="AlphaFoldDB" id="A0A4C1T9Z9"/>
<keyword evidence="2" id="KW-1185">Reference proteome</keyword>
<comment type="caution">
    <text evidence="1">The sequence shown here is derived from an EMBL/GenBank/DDBJ whole genome shotgun (WGS) entry which is preliminary data.</text>
</comment>
<dbReference type="Proteomes" id="UP000299102">
    <property type="component" value="Unassembled WGS sequence"/>
</dbReference>
<protein>
    <submittedName>
        <fullName evidence="1">Uncharacterized protein</fullName>
    </submittedName>
</protein>
<accession>A0A4C1T9Z9</accession>
<reference evidence="1 2" key="1">
    <citation type="journal article" date="2019" name="Commun. Biol.">
        <title>The bagworm genome reveals a unique fibroin gene that provides high tensile strength.</title>
        <authorList>
            <person name="Kono N."/>
            <person name="Nakamura H."/>
            <person name="Ohtoshi R."/>
            <person name="Tomita M."/>
            <person name="Numata K."/>
            <person name="Arakawa K."/>
        </authorList>
    </citation>
    <scope>NUCLEOTIDE SEQUENCE [LARGE SCALE GENOMIC DNA]</scope>
</reference>
<name>A0A4C1T9Z9_EUMVA</name>
<dbReference type="EMBL" id="BGZK01000039">
    <property type="protein sequence ID" value="GBP10131.1"/>
    <property type="molecule type" value="Genomic_DNA"/>
</dbReference>
<evidence type="ECO:0000313" key="1">
    <source>
        <dbReference type="EMBL" id="GBP10131.1"/>
    </source>
</evidence>
<sequence length="85" mass="10310">MRVDDEKFFWTMFDWTFPSRTTIGRSEESRRRRRARDGGLRRNNVVTAKRRRRWLAACAPLHTSNYMAEYVRSSDWSNTHTGKRR</sequence>
<proteinExistence type="predicted"/>